<dbReference type="EMBL" id="BEGY01000356">
    <property type="protein sequence ID" value="GAX86547.1"/>
    <property type="molecule type" value="Genomic_DNA"/>
</dbReference>
<evidence type="ECO:0000313" key="1">
    <source>
        <dbReference type="EMBL" id="GAX86547.1"/>
    </source>
</evidence>
<sequence>MSINIAASISVAGSVSPAIAVSPNSFVGIGTAVPGSTLDVQGSVGVSGVQILDCNMNLSVTSATVAGQASFAAGQVTMNPNTRITSVAALDVTGTCTLEQNVTCMGSASISCPLTVNNASVLTGSNLGIGTQSPRSSINTVGSFIGLAGTVSQCFSFVPSVGYTDIQSGGYFALDGSLEPGNPGNPVLSNLKPLMTGGTMLGTDGSGEGAMWGRVRFVIRGVLMGSQISNPSSTMVIHRLPVLYYTMDYITD</sequence>
<dbReference type="AlphaFoldDB" id="A0A250XU05"/>
<dbReference type="Proteomes" id="UP000232323">
    <property type="component" value="Unassembled WGS sequence"/>
</dbReference>
<accession>A0A250XU05</accession>
<protein>
    <submittedName>
        <fullName evidence="1">Uncharacterized protein</fullName>
    </submittedName>
</protein>
<proteinExistence type="predicted"/>
<comment type="caution">
    <text evidence="1">The sequence shown here is derived from an EMBL/GenBank/DDBJ whole genome shotgun (WGS) entry which is preliminary data.</text>
</comment>
<gene>
    <name evidence="1" type="ORF">CEUSTIGMA_g13954.t1</name>
</gene>
<keyword evidence="2" id="KW-1185">Reference proteome</keyword>
<evidence type="ECO:0000313" key="2">
    <source>
        <dbReference type="Proteomes" id="UP000232323"/>
    </source>
</evidence>
<name>A0A250XU05_9CHLO</name>
<organism evidence="1 2">
    <name type="scientific">Chlamydomonas eustigma</name>
    <dbReference type="NCBI Taxonomy" id="1157962"/>
    <lineage>
        <taxon>Eukaryota</taxon>
        <taxon>Viridiplantae</taxon>
        <taxon>Chlorophyta</taxon>
        <taxon>core chlorophytes</taxon>
        <taxon>Chlorophyceae</taxon>
        <taxon>CS clade</taxon>
        <taxon>Chlamydomonadales</taxon>
        <taxon>Chlamydomonadaceae</taxon>
        <taxon>Chlamydomonas</taxon>
    </lineage>
</organism>
<reference evidence="1 2" key="1">
    <citation type="submission" date="2017-08" db="EMBL/GenBank/DDBJ databases">
        <title>Acidophilic green algal genome provides insights into adaptation to an acidic environment.</title>
        <authorList>
            <person name="Hirooka S."/>
            <person name="Hirose Y."/>
            <person name="Kanesaki Y."/>
            <person name="Higuchi S."/>
            <person name="Fujiwara T."/>
            <person name="Onuma R."/>
            <person name="Era A."/>
            <person name="Ohbayashi R."/>
            <person name="Uzuka A."/>
            <person name="Nozaki H."/>
            <person name="Yoshikawa H."/>
            <person name="Miyagishima S.Y."/>
        </authorList>
    </citation>
    <scope>NUCLEOTIDE SEQUENCE [LARGE SCALE GENOMIC DNA]</scope>
    <source>
        <strain evidence="1 2">NIES-2499</strain>
    </source>
</reference>